<dbReference type="PANTHER" id="PTHR43200">
    <property type="entry name" value="PHOSPHATASE"/>
    <property type="match status" value="1"/>
</dbReference>
<dbReference type="EMBL" id="JAAARO010000005">
    <property type="protein sequence ID" value="KAF5747506.1"/>
    <property type="molecule type" value="Genomic_DNA"/>
</dbReference>
<dbReference type="GO" id="GO:0046872">
    <property type="term" value="F:metal ion binding"/>
    <property type="evidence" value="ECO:0007669"/>
    <property type="project" value="UniProtKB-KW"/>
</dbReference>
<dbReference type="Proteomes" id="UP000593562">
    <property type="component" value="Unassembled WGS sequence"/>
</dbReference>
<dbReference type="InterPro" id="IPR000760">
    <property type="entry name" value="Inositol_monophosphatase-like"/>
</dbReference>
<feature type="binding site" evidence="6">
    <location>
        <position position="107"/>
    </location>
    <ligand>
        <name>Mg(2+)</name>
        <dbReference type="ChEBI" id="CHEBI:18420"/>
        <label>1</label>
        <note>catalytic</note>
    </ligand>
</feature>
<evidence type="ECO:0000313" key="8">
    <source>
        <dbReference type="EMBL" id="KAF5747506.1"/>
    </source>
</evidence>
<dbReference type="PANTHER" id="PTHR43200:SF6">
    <property type="entry name" value="3'(2'),5'-BISPHOSPHATE NUCLEOTIDASE"/>
    <property type="match status" value="1"/>
</dbReference>
<evidence type="ECO:0000313" key="10">
    <source>
        <dbReference type="Proteomes" id="UP000593562"/>
    </source>
</evidence>
<feature type="binding site" evidence="6">
    <location>
        <position position="108"/>
    </location>
    <ligand>
        <name>Mg(2+)</name>
        <dbReference type="ChEBI" id="CHEBI:18420"/>
        <label>1</label>
        <note>catalytic</note>
    </ligand>
</feature>
<comment type="caution">
    <text evidence="9">The sequence shown here is derived from an EMBL/GenBank/DDBJ whole genome shotgun (WGS) entry which is preliminary data.</text>
</comment>
<keyword evidence="4" id="KW-0378">Hydrolase</keyword>
<evidence type="ECO:0000256" key="4">
    <source>
        <dbReference type="ARBA" id="ARBA00022801"/>
    </source>
</evidence>
<comment type="cofactor">
    <cofactor evidence="1 6">
        <name>Mg(2+)</name>
        <dbReference type="ChEBI" id="CHEBI:18420"/>
    </cofactor>
</comment>
<dbReference type="EMBL" id="JAAARO010000005">
    <property type="protein sequence ID" value="KAF5747512.1"/>
    <property type="molecule type" value="Genomic_DNA"/>
</dbReference>
<dbReference type="Pfam" id="PF00459">
    <property type="entry name" value="Inositol_P"/>
    <property type="match status" value="1"/>
</dbReference>
<dbReference type="InterPro" id="IPR051090">
    <property type="entry name" value="Inositol_monoP_superfamily"/>
</dbReference>
<evidence type="ECO:0000256" key="3">
    <source>
        <dbReference type="ARBA" id="ARBA00022723"/>
    </source>
</evidence>
<evidence type="ECO:0000313" key="9">
    <source>
        <dbReference type="EMBL" id="KAF5747512.1"/>
    </source>
</evidence>
<evidence type="ECO:0000313" key="7">
    <source>
        <dbReference type="EMBL" id="KAF5747503.1"/>
    </source>
</evidence>
<evidence type="ECO:0000256" key="2">
    <source>
        <dbReference type="ARBA" id="ARBA00009759"/>
    </source>
</evidence>
<feature type="binding site" evidence="6">
    <location>
        <position position="105"/>
    </location>
    <ligand>
        <name>Mg(2+)</name>
        <dbReference type="ChEBI" id="CHEBI:18420"/>
        <label>1</label>
        <note>catalytic</note>
    </ligand>
</feature>
<keyword evidence="5 6" id="KW-0460">Magnesium</keyword>
<organism evidence="9 10">
    <name type="scientific">Tripterygium wilfordii</name>
    <name type="common">Thunder God vine</name>
    <dbReference type="NCBI Taxonomy" id="458696"/>
    <lineage>
        <taxon>Eukaryota</taxon>
        <taxon>Viridiplantae</taxon>
        <taxon>Streptophyta</taxon>
        <taxon>Embryophyta</taxon>
        <taxon>Tracheophyta</taxon>
        <taxon>Spermatophyta</taxon>
        <taxon>Magnoliopsida</taxon>
        <taxon>eudicotyledons</taxon>
        <taxon>Gunneridae</taxon>
        <taxon>Pentapetalae</taxon>
        <taxon>rosids</taxon>
        <taxon>fabids</taxon>
        <taxon>Celastrales</taxon>
        <taxon>Celastraceae</taxon>
        <taxon>Tripterygium</taxon>
    </lineage>
</organism>
<sequence>MRTSNSNHQLDNQMDLTAKELDCFTEIGKKLADVSREVIERFYSQKIKFDDKNGDGPVTIADIKAEEAMVSIILENFSSHAVFGEETGWTCKEKFSVPDFVWVLDPIDGTQSFIAHRYEFGTLIALLYKGKPVLGIIDQPIRKERWVGVKGRRTTMNGEEASVRTCEKLKQAYAYLKARHYNDDAEFACDSLAYKVDEIFYDGNCISYALLASGFIDLVVDCALDPFDFLALIPIVEGAGGIITDWEGRELCWEVSPSSCSIPEGGFKVLAAGDKRIHENVVLELS</sequence>
<name>A0A7J7DMB0_TRIWF</name>
<dbReference type="AlphaFoldDB" id="A0A7J7DMB0"/>
<dbReference type="GO" id="GO:0016791">
    <property type="term" value="F:phosphatase activity"/>
    <property type="evidence" value="ECO:0007669"/>
    <property type="project" value="UniProtKB-ARBA"/>
</dbReference>
<keyword evidence="3 6" id="KW-0479">Metal-binding</keyword>
<feature type="binding site" evidence="6">
    <location>
        <position position="85"/>
    </location>
    <ligand>
        <name>Mg(2+)</name>
        <dbReference type="ChEBI" id="CHEBI:18420"/>
        <label>1</label>
        <note>catalytic</note>
    </ligand>
</feature>
<dbReference type="EMBL" id="JAAARO010000005">
    <property type="protein sequence ID" value="KAF5747503.1"/>
    <property type="molecule type" value="Genomic_DNA"/>
</dbReference>
<dbReference type="InParanoid" id="A0A7J7DMB0"/>
<dbReference type="PRINTS" id="PR00377">
    <property type="entry name" value="IMPHPHTASES"/>
</dbReference>
<gene>
    <name evidence="7" type="ORF">HS088_TW05G00224</name>
    <name evidence="8" type="ORF">HS088_TW05G00227</name>
    <name evidence="9" type="ORF">HS088_TW05G00234</name>
</gene>
<comment type="similarity">
    <text evidence="2">Belongs to the inositol monophosphatase superfamily.</text>
</comment>
<protein>
    <recommendedName>
        <fullName evidence="11">Histidinol-phosphatase</fullName>
    </recommendedName>
</protein>
<dbReference type="OrthoDB" id="1286832at2759"/>
<dbReference type="SUPFAM" id="SSF56655">
    <property type="entry name" value="Carbohydrate phosphatase"/>
    <property type="match status" value="1"/>
</dbReference>
<evidence type="ECO:0000256" key="5">
    <source>
        <dbReference type="ARBA" id="ARBA00022842"/>
    </source>
</evidence>
<feature type="binding site" evidence="6">
    <location>
        <position position="228"/>
    </location>
    <ligand>
        <name>Mg(2+)</name>
        <dbReference type="ChEBI" id="CHEBI:18420"/>
        <label>1</label>
        <note>catalytic</note>
    </ligand>
</feature>
<dbReference type="Gene3D" id="3.30.540.10">
    <property type="entry name" value="Fructose-1,6-Bisphosphatase, subunit A, domain 1"/>
    <property type="match status" value="1"/>
</dbReference>
<dbReference type="GO" id="GO:0000105">
    <property type="term" value="P:L-histidine biosynthetic process"/>
    <property type="evidence" value="ECO:0007669"/>
    <property type="project" value="TreeGrafter"/>
</dbReference>
<reference evidence="9 10" key="1">
    <citation type="journal article" date="2020" name="Nat. Commun.">
        <title>Genome of Tripterygium wilfordii and identification of cytochrome P450 involved in triptolide biosynthesis.</title>
        <authorList>
            <person name="Tu L."/>
            <person name="Su P."/>
            <person name="Zhang Z."/>
            <person name="Gao L."/>
            <person name="Wang J."/>
            <person name="Hu T."/>
            <person name="Zhou J."/>
            <person name="Zhang Y."/>
            <person name="Zhao Y."/>
            <person name="Liu Y."/>
            <person name="Song Y."/>
            <person name="Tong Y."/>
            <person name="Lu Y."/>
            <person name="Yang J."/>
            <person name="Xu C."/>
            <person name="Jia M."/>
            <person name="Peters R.J."/>
            <person name="Huang L."/>
            <person name="Gao W."/>
        </authorList>
    </citation>
    <scope>NUCLEOTIDE SEQUENCE [LARGE SCALE GENOMIC DNA]</scope>
    <source>
        <strain evidence="10">cv. XIE 37</strain>
        <strain evidence="9">XIE 37</strain>
        <tissue evidence="9">Leaf</tissue>
    </source>
</reference>
<keyword evidence="10" id="KW-1185">Reference proteome</keyword>
<proteinExistence type="inferred from homology"/>
<evidence type="ECO:0008006" key="11">
    <source>
        <dbReference type="Google" id="ProtNLM"/>
    </source>
</evidence>
<accession>A0A7J7DMB0</accession>
<evidence type="ECO:0000256" key="6">
    <source>
        <dbReference type="PIRSR" id="PIRSR600760-2"/>
    </source>
</evidence>
<dbReference type="Gene3D" id="3.40.190.80">
    <property type="match status" value="1"/>
</dbReference>
<evidence type="ECO:0000256" key="1">
    <source>
        <dbReference type="ARBA" id="ARBA00001946"/>
    </source>
</evidence>